<evidence type="ECO:0000313" key="5">
    <source>
        <dbReference type="Proteomes" id="UP000193387"/>
    </source>
</evidence>
<dbReference type="GO" id="GO:0016491">
    <property type="term" value="F:oxidoreductase activity"/>
    <property type="evidence" value="ECO:0007669"/>
    <property type="project" value="UniProtKB-KW"/>
</dbReference>
<dbReference type="InterPro" id="IPR012349">
    <property type="entry name" value="Split_barrel_FMN-bd"/>
</dbReference>
<dbReference type="RefSeq" id="WP_085256011.1">
    <property type="nucleotide sequence ID" value="NZ_AP022573.1"/>
</dbReference>
<comment type="caution">
    <text evidence="4">The sequence shown here is derived from an EMBL/GenBank/DDBJ whole genome shotgun (WGS) entry which is preliminary data.</text>
</comment>
<evidence type="ECO:0000256" key="1">
    <source>
        <dbReference type="ARBA" id="ARBA00008710"/>
    </source>
</evidence>
<reference evidence="4 5" key="1">
    <citation type="submission" date="2016-01" db="EMBL/GenBank/DDBJ databases">
        <title>The new phylogeny of the genus Mycobacterium.</title>
        <authorList>
            <person name="Tarcisio F."/>
            <person name="Conor M."/>
            <person name="Antonella G."/>
            <person name="Elisabetta G."/>
            <person name="Giulia F.S."/>
            <person name="Sara T."/>
            <person name="Anna F."/>
            <person name="Clotilde B."/>
            <person name="Roberto B."/>
            <person name="Veronica D.S."/>
            <person name="Fabio R."/>
            <person name="Monica P."/>
            <person name="Olivier J."/>
            <person name="Enrico T."/>
            <person name="Nicola S."/>
        </authorList>
    </citation>
    <scope>NUCLEOTIDE SEQUENCE [LARGE SCALE GENOMIC DNA]</scope>
    <source>
        <strain evidence="4 5">DSM 44616</strain>
    </source>
</reference>
<accession>A0AAJ3NQ18</accession>
<organism evidence="4 5">
    <name type="scientific">Mycobacterium saskatchewanense</name>
    <dbReference type="NCBI Taxonomy" id="220927"/>
    <lineage>
        <taxon>Bacteria</taxon>
        <taxon>Bacillati</taxon>
        <taxon>Actinomycetota</taxon>
        <taxon>Actinomycetes</taxon>
        <taxon>Mycobacteriales</taxon>
        <taxon>Mycobacteriaceae</taxon>
        <taxon>Mycobacterium</taxon>
        <taxon>Mycobacterium simiae complex</taxon>
    </lineage>
</organism>
<dbReference type="GO" id="GO:0070967">
    <property type="term" value="F:coenzyme F420 binding"/>
    <property type="evidence" value="ECO:0007669"/>
    <property type="project" value="TreeGrafter"/>
</dbReference>
<gene>
    <name evidence="4" type="ORF">AWC23_14285</name>
</gene>
<dbReference type="NCBIfam" id="TIGR00026">
    <property type="entry name" value="hi_GC_TIGR00026"/>
    <property type="match status" value="1"/>
</dbReference>
<comment type="catalytic activity">
    <reaction evidence="3">
        <text>oxidized coenzyme F420-(gamma-L-Glu)(n) + a quinol + H(+) = reduced coenzyme F420-(gamma-L-Glu)(n) + a quinone</text>
        <dbReference type="Rhea" id="RHEA:39663"/>
        <dbReference type="Rhea" id="RHEA-COMP:12939"/>
        <dbReference type="Rhea" id="RHEA-COMP:14378"/>
        <dbReference type="ChEBI" id="CHEBI:15378"/>
        <dbReference type="ChEBI" id="CHEBI:24646"/>
        <dbReference type="ChEBI" id="CHEBI:132124"/>
        <dbReference type="ChEBI" id="CHEBI:133980"/>
        <dbReference type="ChEBI" id="CHEBI:139511"/>
    </reaction>
</comment>
<dbReference type="PANTHER" id="PTHR39428">
    <property type="entry name" value="F420H(2)-DEPENDENT QUINONE REDUCTASE RV1261C"/>
    <property type="match status" value="1"/>
</dbReference>
<dbReference type="Proteomes" id="UP000193387">
    <property type="component" value="Unassembled WGS sequence"/>
</dbReference>
<evidence type="ECO:0000256" key="3">
    <source>
        <dbReference type="ARBA" id="ARBA00049106"/>
    </source>
</evidence>
<evidence type="ECO:0000256" key="2">
    <source>
        <dbReference type="ARBA" id="ARBA00023002"/>
    </source>
</evidence>
<dbReference type="AlphaFoldDB" id="A0AAJ3NQ18"/>
<dbReference type="Pfam" id="PF04075">
    <property type="entry name" value="F420H2_quin_red"/>
    <property type="match status" value="1"/>
</dbReference>
<keyword evidence="2" id="KW-0560">Oxidoreductase</keyword>
<keyword evidence="5" id="KW-1185">Reference proteome</keyword>
<dbReference type="InterPro" id="IPR004378">
    <property type="entry name" value="F420H2_quin_Rdtase"/>
</dbReference>
<evidence type="ECO:0000313" key="4">
    <source>
        <dbReference type="EMBL" id="ORW71390.1"/>
    </source>
</evidence>
<proteinExistence type="inferred from homology"/>
<dbReference type="GO" id="GO:0005886">
    <property type="term" value="C:plasma membrane"/>
    <property type="evidence" value="ECO:0007669"/>
    <property type="project" value="TreeGrafter"/>
</dbReference>
<dbReference type="EMBL" id="LQPR01000030">
    <property type="protein sequence ID" value="ORW71390.1"/>
    <property type="molecule type" value="Genomic_DNA"/>
</dbReference>
<comment type="similarity">
    <text evidence="1">Belongs to the F420H(2)-dependent quinone reductase family.</text>
</comment>
<sequence length="159" mass="17505">MTGSYVPSPSDRVREQVALYEATGGQEGGTLEDRPVVILTTIGAKTGSVRKNPVMRIKEGDTYVAVASAAGAPTHPAWYRNLIAHPQVMLQDGATVHQLRAREAHGAEKARWWEVAERFWPHFPEYRVKAGDRDIPVMLLEPVEQPGSAADAHELAVER</sequence>
<protein>
    <submittedName>
        <fullName evidence="4">Nitroreductase</fullName>
    </submittedName>
</protein>
<dbReference type="PANTHER" id="PTHR39428:SF3">
    <property type="entry name" value="DEAZAFLAVIN-DEPENDENT NITROREDUCTASE"/>
    <property type="match status" value="1"/>
</dbReference>
<name>A0AAJ3NQ18_9MYCO</name>
<dbReference type="Gene3D" id="2.30.110.10">
    <property type="entry name" value="Electron Transport, Fmn-binding Protein, Chain A"/>
    <property type="match status" value="1"/>
</dbReference>